<accession>A0A2W4LH02</accession>
<reference evidence="3" key="2">
    <citation type="submission" date="2018-05" db="EMBL/GenBank/DDBJ databases">
        <authorList>
            <person name="Lanie J.A."/>
            <person name="Ng W.-L."/>
            <person name="Kazmierczak K.M."/>
            <person name="Andrzejewski T.M."/>
            <person name="Davidsen T.M."/>
            <person name="Wayne K.J."/>
            <person name="Tettelin H."/>
            <person name="Glass J.I."/>
            <person name="Rusch D."/>
            <person name="Podicherti R."/>
            <person name="Tsui H.-C.T."/>
            <person name="Winkler M.E."/>
        </authorList>
    </citation>
    <scope>NUCLEOTIDE SEQUENCE</scope>
    <source>
        <strain evidence="3">ZC4RG45</strain>
    </source>
</reference>
<evidence type="ECO:0000313" key="3">
    <source>
        <dbReference type="EMBL" id="PZN00390.1"/>
    </source>
</evidence>
<dbReference type="Proteomes" id="UP000249324">
    <property type="component" value="Unassembled WGS sequence"/>
</dbReference>
<gene>
    <name evidence="2" type="ORF">DIU77_000920</name>
    <name evidence="3" type="ORF">DIU77_03795</name>
</gene>
<feature type="region of interest" description="Disordered" evidence="1">
    <location>
        <begin position="1"/>
        <end position="29"/>
    </location>
</feature>
<comment type="caution">
    <text evidence="3">The sequence shown here is derived from an EMBL/GenBank/DDBJ whole genome shotgun (WGS) entry which is preliminary data.</text>
</comment>
<dbReference type="EMBL" id="QGUI02000004">
    <property type="protein sequence ID" value="MFO7190795.1"/>
    <property type="molecule type" value="Genomic_DNA"/>
</dbReference>
<evidence type="ECO:0000313" key="2">
    <source>
        <dbReference type="EMBL" id="MFO7190795.1"/>
    </source>
</evidence>
<dbReference type="EMBL" id="QGUI01000090">
    <property type="protein sequence ID" value="PZN00390.1"/>
    <property type="molecule type" value="Genomic_DNA"/>
</dbReference>
<reference evidence="2" key="1">
    <citation type="submission" date="2018-05" db="EMBL/GenBank/DDBJ databases">
        <authorList>
            <person name="Moura L."/>
            <person name="Setubal J.C."/>
        </authorList>
    </citation>
    <scope>NUCLEOTIDE SEQUENCE</scope>
    <source>
        <strain evidence="2">ZC4RG45</strain>
    </source>
</reference>
<evidence type="ECO:0000256" key="1">
    <source>
        <dbReference type="SAM" id="MobiDB-lite"/>
    </source>
</evidence>
<proteinExistence type="predicted"/>
<dbReference type="AlphaFoldDB" id="A0A2W4LH02"/>
<name>A0A2W4LH02_9PSEU</name>
<sequence length="64" mass="7131">MTQAKRSHTTEHGWSAQARQAEQLRREAEAGRAVLTVASHSTDANECRELLEMLGLEPSLARSR</sequence>
<reference evidence="2" key="4">
    <citation type="submission" date="2023-08" db="EMBL/GenBank/DDBJ databases">
        <authorList>
            <person name="Guima S.E.S."/>
            <person name="Martins L.F."/>
            <person name="Silva A.M."/>
            <person name="Setubal J.C."/>
        </authorList>
    </citation>
    <scope>NUCLEOTIDE SEQUENCE</scope>
    <source>
        <strain evidence="2">ZC4RG45</strain>
    </source>
</reference>
<evidence type="ECO:0000313" key="4">
    <source>
        <dbReference type="Proteomes" id="UP000249324"/>
    </source>
</evidence>
<organism evidence="3">
    <name type="scientific">Thermocrispum agreste</name>
    <dbReference type="NCBI Taxonomy" id="37925"/>
    <lineage>
        <taxon>Bacteria</taxon>
        <taxon>Bacillati</taxon>
        <taxon>Actinomycetota</taxon>
        <taxon>Actinomycetes</taxon>
        <taxon>Pseudonocardiales</taxon>
        <taxon>Pseudonocardiaceae</taxon>
        <taxon>Thermocrispum</taxon>
    </lineage>
</organism>
<protein>
    <submittedName>
        <fullName evidence="3">Uncharacterized protein</fullName>
    </submittedName>
</protein>
<reference evidence="2 4" key="3">
    <citation type="journal article" date="2021" name="BMC Genomics">
        <title>Genome-resolved metagenome and metatranscriptome analyses of thermophilic composting reveal key bacterial players and their metabolic interactions.</title>
        <authorList>
            <person name="Braga L.P.P."/>
            <person name="Pereira R.V."/>
            <person name="Martins L.F."/>
            <person name="Moura L.M.S."/>
            <person name="Sanchez F.B."/>
            <person name="Patane J.S.L."/>
            <person name="da Silva A.M."/>
            <person name="Setubal J.C."/>
        </authorList>
    </citation>
    <scope>NUCLEOTIDE SEQUENCE [LARGE SCALE GENOMIC DNA]</scope>
    <source>
        <strain evidence="2">ZC4RG45</strain>
    </source>
</reference>